<dbReference type="InterPro" id="IPR016186">
    <property type="entry name" value="C-type_lectin-like/link_sf"/>
</dbReference>
<feature type="domain" description="CUB" evidence="4">
    <location>
        <begin position="86"/>
        <end position="197"/>
    </location>
</feature>
<proteinExistence type="predicted"/>
<dbReference type="Proteomes" id="UP000271162">
    <property type="component" value="Unassembled WGS sequence"/>
</dbReference>
<dbReference type="STRING" id="27835.A0A0N4YIJ0"/>
<dbReference type="InterPro" id="IPR001304">
    <property type="entry name" value="C-type_lectin-like"/>
</dbReference>
<protein>
    <submittedName>
        <fullName evidence="8">CUB domain-containing protein</fullName>
    </submittedName>
</protein>
<dbReference type="OMA" id="SVAPFNY"/>
<dbReference type="Gene3D" id="2.60.120.290">
    <property type="entry name" value="Spermadhesin, CUB domain"/>
    <property type="match status" value="2"/>
</dbReference>
<evidence type="ECO:0000313" key="6">
    <source>
        <dbReference type="EMBL" id="VDL80329.1"/>
    </source>
</evidence>
<evidence type="ECO:0000259" key="4">
    <source>
        <dbReference type="PROSITE" id="PS01180"/>
    </source>
</evidence>
<keyword evidence="2" id="KW-1015">Disulfide bond</keyword>
<feature type="domain" description="C-type lectin" evidence="5">
    <location>
        <begin position="7"/>
        <end position="80"/>
    </location>
</feature>
<dbReference type="PANTHER" id="PTHR24251">
    <property type="entry name" value="OVOCHYMASE-RELATED"/>
    <property type="match status" value="1"/>
</dbReference>
<dbReference type="Gene3D" id="3.10.100.10">
    <property type="entry name" value="Mannose-Binding Protein A, subunit A"/>
    <property type="match status" value="1"/>
</dbReference>
<comment type="caution">
    <text evidence="3">Lacks conserved residue(s) required for the propagation of feature annotation.</text>
</comment>
<dbReference type="SUPFAM" id="SSF56436">
    <property type="entry name" value="C-type lectin-like"/>
    <property type="match status" value="1"/>
</dbReference>
<dbReference type="EMBL" id="UYSL01022368">
    <property type="protein sequence ID" value="VDL80329.1"/>
    <property type="molecule type" value="Genomic_DNA"/>
</dbReference>
<dbReference type="CDD" id="cd00037">
    <property type="entry name" value="CLECT"/>
    <property type="match status" value="1"/>
</dbReference>
<keyword evidence="1" id="KW-0677">Repeat</keyword>
<evidence type="ECO:0000256" key="3">
    <source>
        <dbReference type="PROSITE-ProRule" id="PRU00059"/>
    </source>
</evidence>
<reference evidence="8" key="1">
    <citation type="submission" date="2017-02" db="UniProtKB">
        <authorList>
            <consortium name="WormBaseParasite"/>
        </authorList>
    </citation>
    <scope>IDENTIFICATION</scope>
</reference>
<dbReference type="PROSITE" id="PS01180">
    <property type="entry name" value="CUB"/>
    <property type="match status" value="2"/>
</dbReference>
<dbReference type="CDD" id="cd00041">
    <property type="entry name" value="CUB"/>
    <property type="match status" value="2"/>
</dbReference>
<dbReference type="PROSITE" id="PS50041">
    <property type="entry name" value="C_TYPE_LECTIN_2"/>
    <property type="match status" value="1"/>
</dbReference>
<feature type="domain" description="CUB" evidence="4">
    <location>
        <begin position="200"/>
        <end position="289"/>
    </location>
</feature>
<evidence type="ECO:0000313" key="7">
    <source>
        <dbReference type="Proteomes" id="UP000271162"/>
    </source>
</evidence>
<keyword evidence="7" id="KW-1185">Reference proteome</keyword>
<dbReference type="InterPro" id="IPR000859">
    <property type="entry name" value="CUB_dom"/>
</dbReference>
<dbReference type="WBParaSite" id="NBR_0001673301-mRNA-1">
    <property type="protein sequence ID" value="NBR_0001673301-mRNA-1"/>
    <property type="gene ID" value="NBR_0001673301"/>
</dbReference>
<dbReference type="InterPro" id="IPR016187">
    <property type="entry name" value="CTDL_fold"/>
</dbReference>
<evidence type="ECO:0000256" key="1">
    <source>
        <dbReference type="ARBA" id="ARBA00022737"/>
    </source>
</evidence>
<name>A0A0N4YIJ0_NIPBR</name>
<evidence type="ECO:0000259" key="5">
    <source>
        <dbReference type="PROSITE" id="PS50041"/>
    </source>
</evidence>
<dbReference type="SUPFAM" id="SSF49854">
    <property type="entry name" value="Spermadhesin, CUB domain"/>
    <property type="match status" value="2"/>
</dbReference>
<organism evidence="8">
    <name type="scientific">Nippostrongylus brasiliensis</name>
    <name type="common">Rat hookworm</name>
    <dbReference type="NCBI Taxonomy" id="27835"/>
    <lineage>
        <taxon>Eukaryota</taxon>
        <taxon>Metazoa</taxon>
        <taxon>Ecdysozoa</taxon>
        <taxon>Nematoda</taxon>
        <taxon>Chromadorea</taxon>
        <taxon>Rhabditida</taxon>
        <taxon>Rhabditina</taxon>
        <taxon>Rhabditomorpha</taxon>
        <taxon>Strongyloidea</taxon>
        <taxon>Heligmosomidae</taxon>
        <taxon>Nippostrongylus</taxon>
    </lineage>
</organism>
<reference evidence="6 7" key="2">
    <citation type="submission" date="2018-11" db="EMBL/GenBank/DDBJ databases">
        <authorList>
            <consortium name="Pathogen Informatics"/>
        </authorList>
    </citation>
    <scope>NUCLEOTIDE SEQUENCE [LARGE SCALE GENOMIC DNA]</scope>
</reference>
<dbReference type="AlphaFoldDB" id="A0A0N4YIJ0"/>
<gene>
    <name evidence="6" type="ORF">NBR_LOCUS16734</name>
</gene>
<accession>A0A0N4YIJ0</accession>
<evidence type="ECO:0000313" key="8">
    <source>
        <dbReference type="WBParaSite" id="NBR_0001673301-mRNA-1"/>
    </source>
</evidence>
<dbReference type="InterPro" id="IPR035914">
    <property type="entry name" value="Sperma_CUB_dom_sf"/>
</dbReference>
<dbReference type="Pfam" id="PF00431">
    <property type="entry name" value="CUB"/>
    <property type="match status" value="2"/>
</dbReference>
<dbReference type="SMART" id="SM00042">
    <property type="entry name" value="CUB"/>
    <property type="match status" value="2"/>
</dbReference>
<evidence type="ECO:0000256" key="2">
    <source>
        <dbReference type="ARBA" id="ARBA00023157"/>
    </source>
</evidence>
<dbReference type="PANTHER" id="PTHR24251:SF37">
    <property type="entry name" value="CUB DOMAIN-CONTAINING PROTEIN"/>
    <property type="match status" value="1"/>
</dbReference>
<sequence>MHALTYFFAETVKGSLYPPWVGATRGSNKSWNWSTGLSVSKSLWASGEPSIYGDCATLRAGSSPGMTACPCFNLQPALCKIKPKLCNGGNFGAPNVRSGSLNSPGFPVQYYNNLDCNYDITGPEGTYITITFDTFLVESFFDYVEIYGGNSSELIGTIDYSMPTKSTFESPNNLMRVYFHSDSQTTDVGWSAHWNAKIYSTPVVQSGSNGEMSSPNYPNDYDAFTEQMYYVTSTEGTKIFAAFDSFRTEPDYDYLEIYDGGDMTSKLLAKSVFFMNPGSLDDHRGIHDG</sequence>